<evidence type="ECO:0000256" key="10">
    <source>
        <dbReference type="ARBA" id="ARBA00048205"/>
    </source>
</evidence>
<keyword evidence="8" id="KW-0694">RNA-binding</keyword>
<evidence type="ECO:0000256" key="2">
    <source>
        <dbReference type="ARBA" id="ARBA00002790"/>
    </source>
</evidence>
<evidence type="ECO:0000256" key="1">
    <source>
        <dbReference type="ARBA" id="ARBA00001917"/>
    </source>
</evidence>
<feature type="domain" description="DUS-like FMN-binding" evidence="15">
    <location>
        <begin position="12"/>
        <end position="315"/>
    </location>
</feature>
<dbReference type="GO" id="GO:0017150">
    <property type="term" value="F:tRNA dihydrouridine synthase activity"/>
    <property type="evidence" value="ECO:0007669"/>
    <property type="project" value="InterPro"/>
</dbReference>
<evidence type="ECO:0000256" key="8">
    <source>
        <dbReference type="ARBA" id="ARBA00022884"/>
    </source>
</evidence>
<evidence type="ECO:0000313" key="16">
    <source>
        <dbReference type="EMBL" id="MBO1321185.1"/>
    </source>
</evidence>
<dbReference type="Gene3D" id="1.10.1200.80">
    <property type="entry name" value="Putative flavin oxidoreducatase, domain 2"/>
    <property type="match status" value="1"/>
</dbReference>
<evidence type="ECO:0000256" key="13">
    <source>
        <dbReference type="PIRSR" id="PIRSR006621-1"/>
    </source>
</evidence>
<keyword evidence="5 12" id="KW-0288">FMN</keyword>
<name>A0A8J7QJ26_9BACT</name>
<evidence type="ECO:0000256" key="4">
    <source>
        <dbReference type="ARBA" id="ARBA00022630"/>
    </source>
</evidence>
<accession>A0A8J7QJ26</accession>
<organism evidence="16 17">
    <name type="scientific">Acanthopleuribacter pedis</name>
    <dbReference type="NCBI Taxonomy" id="442870"/>
    <lineage>
        <taxon>Bacteria</taxon>
        <taxon>Pseudomonadati</taxon>
        <taxon>Acidobacteriota</taxon>
        <taxon>Holophagae</taxon>
        <taxon>Acanthopleuribacterales</taxon>
        <taxon>Acanthopleuribacteraceae</taxon>
        <taxon>Acanthopleuribacter</taxon>
    </lineage>
</organism>
<dbReference type="GO" id="GO:0000049">
    <property type="term" value="F:tRNA binding"/>
    <property type="evidence" value="ECO:0007669"/>
    <property type="project" value="UniProtKB-KW"/>
</dbReference>
<dbReference type="InterPro" id="IPR001269">
    <property type="entry name" value="DUS_fam"/>
</dbReference>
<keyword evidence="4 12" id="KW-0285">Flavoprotein</keyword>
<dbReference type="InterPro" id="IPR013785">
    <property type="entry name" value="Aldolase_TIM"/>
</dbReference>
<proteinExistence type="inferred from homology"/>
<evidence type="ECO:0000259" key="15">
    <source>
        <dbReference type="Pfam" id="PF01207"/>
    </source>
</evidence>
<protein>
    <recommendedName>
        <fullName evidence="12">tRNA-dihydrouridine synthase</fullName>
        <ecNumber evidence="12">1.3.1.-</ecNumber>
    </recommendedName>
</protein>
<dbReference type="AlphaFoldDB" id="A0A8J7QJ26"/>
<dbReference type="Pfam" id="PF01207">
    <property type="entry name" value="Dus"/>
    <property type="match status" value="1"/>
</dbReference>
<dbReference type="InterPro" id="IPR024036">
    <property type="entry name" value="tRNA-dHydroUridine_Synthase_C"/>
</dbReference>
<keyword evidence="17" id="KW-1185">Reference proteome</keyword>
<evidence type="ECO:0000256" key="9">
    <source>
        <dbReference type="ARBA" id="ARBA00023002"/>
    </source>
</evidence>
<reference evidence="16" key="1">
    <citation type="submission" date="2021-03" db="EMBL/GenBank/DDBJ databases">
        <authorList>
            <person name="Wang G."/>
        </authorList>
    </citation>
    <scope>NUCLEOTIDE SEQUENCE</scope>
    <source>
        <strain evidence="16">KCTC 12899</strain>
    </source>
</reference>
<keyword evidence="3" id="KW-0820">tRNA-binding</keyword>
<feature type="binding site" evidence="14">
    <location>
        <position position="168"/>
    </location>
    <ligand>
        <name>FMN</name>
        <dbReference type="ChEBI" id="CHEBI:58210"/>
    </ligand>
</feature>
<sequence length="326" mass="35626">MTWLTGSYPKVILAPMDGYTDPPFRRFIKKVAPGATVFSEFLSARLVSQKPSLAKTMFRVYDDEKPVVIQLYGKDPAEFALAASLAEQEGAQGIDINMGCPAKKVVAHRHGSALMKEIDLAEEIIRQTKAAVSVPVTVKTRLGWEDDRNLIPFALRLQDCGLDAITIHGRTYSQKFEGEADWTSIYALKEALSIPVFGNGDVVSVAGALDKLGNLDGVMVGRGAVADPWLLKRACAAFAGDEEGARRVYGFEEKIALWKAFAELAVESSVKTEKHACQSFRKFLVRLHKDLGLSREVRAQAVRASTLAEVHAALDLFLEASLETAA</sequence>
<evidence type="ECO:0000256" key="6">
    <source>
        <dbReference type="ARBA" id="ARBA00022694"/>
    </source>
</evidence>
<evidence type="ECO:0000256" key="14">
    <source>
        <dbReference type="PIRSR" id="PIRSR006621-2"/>
    </source>
</evidence>
<evidence type="ECO:0000256" key="5">
    <source>
        <dbReference type="ARBA" id="ARBA00022643"/>
    </source>
</evidence>
<dbReference type="CDD" id="cd02801">
    <property type="entry name" value="DUS_like_FMN"/>
    <property type="match status" value="1"/>
</dbReference>
<dbReference type="SUPFAM" id="SSF51395">
    <property type="entry name" value="FMN-linked oxidoreductases"/>
    <property type="match status" value="1"/>
</dbReference>
<dbReference type="Gene3D" id="3.20.20.70">
    <property type="entry name" value="Aldolase class I"/>
    <property type="match status" value="1"/>
</dbReference>
<comment type="cofactor">
    <cofactor evidence="1 12 14">
        <name>FMN</name>
        <dbReference type="ChEBI" id="CHEBI:58210"/>
    </cofactor>
</comment>
<dbReference type="InterPro" id="IPR035587">
    <property type="entry name" value="DUS-like_FMN-bd"/>
</dbReference>
<evidence type="ECO:0000256" key="7">
    <source>
        <dbReference type="ARBA" id="ARBA00022857"/>
    </source>
</evidence>
<dbReference type="EC" id="1.3.1.-" evidence="12"/>
<dbReference type="Proteomes" id="UP000664417">
    <property type="component" value="Unassembled WGS sequence"/>
</dbReference>
<dbReference type="RefSeq" id="WP_207861160.1">
    <property type="nucleotide sequence ID" value="NZ_JAFREP010000022.1"/>
</dbReference>
<keyword evidence="14" id="KW-0547">Nucleotide-binding</keyword>
<comment type="catalytic activity">
    <reaction evidence="10">
        <text>a 5,6-dihydrouridine in tRNA + NADP(+) = a uridine in tRNA + NADPH + H(+)</text>
        <dbReference type="Rhea" id="RHEA:23624"/>
        <dbReference type="Rhea" id="RHEA-COMP:13339"/>
        <dbReference type="Rhea" id="RHEA-COMP:13887"/>
        <dbReference type="ChEBI" id="CHEBI:15378"/>
        <dbReference type="ChEBI" id="CHEBI:57783"/>
        <dbReference type="ChEBI" id="CHEBI:58349"/>
        <dbReference type="ChEBI" id="CHEBI:65315"/>
        <dbReference type="ChEBI" id="CHEBI:74443"/>
    </reaction>
</comment>
<comment type="caution">
    <text evidence="16">The sequence shown here is derived from an EMBL/GenBank/DDBJ whole genome shotgun (WGS) entry which is preliminary data.</text>
</comment>
<comment type="similarity">
    <text evidence="12">Belongs to the dus family.</text>
</comment>
<comment type="function">
    <text evidence="2 12">Catalyzes the synthesis of 5,6-dihydrouridine (D), a modified base found in the D-loop of most tRNAs, via the reduction of the C5-C6 double bond in target uridines.</text>
</comment>
<feature type="binding site" evidence="14">
    <location>
        <begin position="221"/>
        <end position="222"/>
    </location>
    <ligand>
        <name>FMN</name>
        <dbReference type="ChEBI" id="CHEBI:58210"/>
    </ligand>
</feature>
<evidence type="ECO:0000313" key="17">
    <source>
        <dbReference type="Proteomes" id="UP000664417"/>
    </source>
</evidence>
<comment type="catalytic activity">
    <reaction evidence="11">
        <text>a 5,6-dihydrouridine in tRNA + NAD(+) = a uridine in tRNA + NADH + H(+)</text>
        <dbReference type="Rhea" id="RHEA:54452"/>
        <dbReference type="Rhea" id="RHEA-COMP:13339"/>
        <dbReference type="Rhea" id="RHEA-COMP:13887"/>
        <dbReference type="ChEBI" id="CHEBI:15378"/>
        <dbReference type="ChEBI" id="CHEBI:57540"/>
        <dbReference type="ChEBI" id="CHEBI:57945"/>
        <dbReference type="ChEBI" id="CHEBI:65315"/>
        <dbReference type="ChEBI" id="CHEBI:74443"/>
    </reaction>
</comment>
<dbReference type="PANTHER" id="PTHR45846:SF1">
    <property type="entry name" value="TRNA-DIHYDROURIDINE(47) SYNTHASE [NAD(P)(+)]-LIKE"/>
    <property type="match status" value="1"/>
</dbReference>
<feature type="binding site" evidence="14">
    <location>
        <position position="139"/>
    </location>
    <ligand>
        <name>FMN</name>
        <dbReference type="ChEBI" id="CHEBI:58210"/>
    </ligand>
</feature>
<dbReference type="GO" id="GO:0050660">
    <property type="term" value="F:flavin adenine dinucleotide binding"/>
    <property type="evidence" value="ECO:0007669"/>
    <property type="project" value="InterPro"/>
</dbReference>
<dbReference type="EMBL" id="JAFREP010000022">
    <property type="protein sequence ID" value="MBO1321185.1"/>
    <property type="molecule type" value="Genomic_DNA"/>
</dbReference>
<keyword evidence="9 12" id="KW-0560">Oxidoreductase</keyword>
<dbReference type="PANTHER" id="PTHR45846">
    <property type="entry name" value="TRNA-DIHYDROURIDINE(47) SYNTHASE [NAD(P)(+)]-LIKE"/>
    <property type="match status" value="1"/>
</dbReference>
<feature type="active site" description="Proton donor" evidence="13">
    <location>
        <position position="100"/>
    </location>
</feature>
<feature type="binding site" evidence="14">
    <location>
        <position position="70"/>
    </location>
    <ligand>
        <name>FMN</name>
        <dbReference type="ChEBI" id="CHEBI:58210"/>
    </ligand>
</feature>
<dbReference type="PROSITE" id="PS01136">
    <property type="entry name" value="UPF0034"/>
    <property type="match status" value="1"/>
</dbReference>
<keyword evidence="7" id="KW-0521">NADP</keyword>
<keyword evidence="6 12" id="KW-0819">tRNA processing</keyword>
<evidence type="ECO:0000256" key="3">
    <source>
        <dbReference type="ARBA" id="ARBA00022555"/>
    </source>
</evidence>
<dbReference type="PIRSF" id="PIRSF006621">
    <property type="entry name" value="Dus"/>
    <property type="match status" value="1"/>
</dbReference>
<gene>
    <name evidence="16" type="ORF">J3U88_22080</name>
</gene>
<dbReference type="InterPro" id="IPR018517">
    <property type="entry name" value="tRNA_hU_synthase_CS"/>
</dbReference>
<evidence type="ECO:0000256" key="11">
    <source>
        <dbReference type="ARBA" id="ARBA00048802"/>
    </source>
</evidence>
<evidence type="ECO:0000256" key="12">
    <source>
        <dbReference type="PIRNR" id="PIRNR006621"/>
    </source>
</evidence>